<protein>
    <submittedName>
        <fullName evidence="3">PKD domain-containing protein</fullName>
    </submittedName>
</protein>
<dbReference type="AlphaFoldDB" id="A0A931CM82"/>
<dbReference type="PROSITE" id="PS50093">
    <property type="entry name" value="PKD"/>
    <property type="match status" value="1"/>
</dbReference>
<dbReference type="GO" id="GO:0005975">
    <property type="term" value="P:carbohydrate metabolic process"/>
    <property type="evidence" value="ECO:0007669"/>
    <property type="project" value="UniProtKB-ARBA"/>
</dbReference>
<name>A0A931CM82_9MICC</name>
<evidence type="ECO:0000313" key="4">
    <source>
        <dbReference type="Proteomes" id="UP000655366"/>
    </source>
</evidence>
<evidence type="ECO:0000313" key="3">
    <source>
        <dbReference type="EMBL" id="MBG0740838.1"/>
    </source>
</evidence>
<dbReference type="InterPro" id="IPR000601">
    <property type="entry name" value="PKD_dom"/>
</dbReference>
<evidence type="ECO:0000256" key="1">
    <source>
        <dbReference type="SAM" id="MobiDB-lite"/>
    </source>
</evidence>
<reference evidence="3 4" key="1">
    <citation type="submission" date="2020-11" db="EMBL/GenBank/DDBJ databases">
        <title>Arthrobacter antarcticus sp. nov., isolated from Antarctic Soil.</title>
        <authorList>
            <person name="Li J."/>
        </authorList>
    </citation>
    <scope>NUCLEOTIDE SEQUENCE [LARGE SCALE GENOMIC DNA]</scope>
    <source>
        <strain evidence="3 4">Z1-20</strain>
    </source>
</reference>
<dbReference type="SUPFAM" id="SSF49299">
    <property type="entry name" value="PKD domain"/>
    <property type="match status" value="1"/>
</dbReference>
<dbReference type="EMBL" id="JADNYM010000022">
    <property type="protein sequence ID" value="MBG0740838.1"/>
    <property type="molecule type" value="Genomic_DNA"/>
</dbReference>
<dbReference type="Proteomes" id="UP000655366">
    <property type="component" value="Unassembled WGS sequence"/>
</dbReference>
<organism evidence="3 4">
    <name type="scientific">Arthrobacter terrae</name>
    <dbReference type="NCBI Taxonomy" id="2935737"/>
    <lineage>
        <taxon>Bacteria</taxon>
        <taxon>Bacillati</taxon>
        <taxon>Actinomycetota</taxon>
        <taxon>Actinomycetes</taxon>
        <taxon>Micrococcales</taxon>
        <taxon>Micrococcaceae</taxon>
        <taxon>Arthrobacter</taxon>
    </lineage>
</organism>
<proteinExistence type="predicted"/>
<dbReference type="InterPro" id="IPR035986">
    <property type="entry name" value="PKD_dom_sf"/>
</dbReference>
<sequence length="161" mass="17094">MEHEFQNSPVAPATVGSQPGPNTLRGAETNLYAQATEQAFDLDLLGQKVHITATPIAYVWDYGDGIALGPTPNSGAQLPQDRWGEKTLTSHIYTHTGNFTVTVATHFRGTYSVNGGAPLAIPGHGTFNSALLPVSVWRTVTKTYADDCLQNPQGEGCGNAP</sequence>
<keyword evidence="4" id="KW-1185">Reference proteome</keyword>
<evidence type="ECO:0000259" key="2">
    <source>
        <dbReference type="PROSITE" id="PS50093"/>
    </source>
</evidence>
<dbReference type="Pfam" id="PF00801">
    <property type="entry name" value="PKD"/>
    <property type="match status" value="1"/>
</dbReference>
<dbReference type="Gene3D" id="2.60.40.10">
    <property type="entry name" value="Immunoglobulins"/>
    <property type="match status" value="1"/>
</dbReference>
<feature type="domain" description="PKD" evidence="2">
    <location>
        <begin position="52"/>
        <end position="103"/>
    </location>
</feature>
<gene>
    <name evidence="3" type="ORF">IV500_15790</name>
</gene>
<dbReference type="InterPro" id="IPR013783">
    <property type="entry name" value="Ig-like_fold"/>
</dbReference>
<feature type="region of interest" description="Disordered" evidence="1">
    <location>
        <begin position="1"/>
        <end position="26"/>
    </location>
</feature>
<comment type="caution">
    <text evidence="3">The sequence shown here is derived from an EMBL/GenBank/DDBJ whole genome shotgun (WGS) entry which is preliminary data.</text>
</comment>
<accession>A0A931CM82</accession>